<dbReference type="Proteomes" id="UP000305888">
    <property type="component" value="Chromosome"/>
</dbReference>
<sequence length="296" mass="32313">MSDLRPQENRPVAAILLMLATFLCFATLDTSAKWLVTHGFPAFQVAFVRYIVHFLVVLAIFAPSQGLSSLVRSRAVSKEILRAGFLLGSTVFNFFALRYLPITVTTAVQFASPLAVCALSIPLLGEKVGPRRWFAIGLGFVGVLIITQPWSAEFNWAILLSLGSMLCAALYFIMTRALAGIDHNMTMQFYASGLASAMLVAPAVPDWVWPTDTSMWLLFGALGVIGGAGHYIATTAHRLAPASTLAPIVYVQIIFVTFYSYVIFDTPPDEDTILGTLVIVVSGLYLWARERKVKGV</sequence>
<keyword evidence="1" id="KW-1133">Transmembrane helix</keyword>
<feature type="transmembrane region" description="Helical" evidence="1">
    <location>
        <begin position="245"/>
        <end position="264"/>
    </location>
</feature>
<dbReference type="KEGG" id="ppru:FDP22_06390"/>
<evidence type="ECO:0000313" key="3">
    <source>
        <dbReference type="EMBL" id="QDL91444.1"/>
    </source>
</evidence>
<evidence type="ECO:0000259" key="2">
    <source>
        <dbReference type="Pfam" id="PF00892"/>
    </source>
</evidence>
<feature type="transmembrane region" description="Helical" evidence="1">
    <location>
        <begin position="270"/>
        <end position="288"/>
    </location>
</feature>
<feature type="transmembrane region" description="Helical" evidence="1">
    <location>
        <begin position="156"/>
        <end position="177"/>
    </location>
</feature>
<feature type="transmembrane region" description="Helical" evidence="1">
    <location>
        <begin position="107"/>
        <end position="125"/>
    </location>
</feature>
<dbReference type="Gene3D" id="1.10.3730.20">
    <property type="match status" value="1"/>
</dbReference>
<reference evidence="3 4" key="1">
    <citation type="submission" date="2019-06" db="EMBL/GenBank/DDBJ databases">
        <title>Genome sequence of Rhodobacteraceae bacterium D4M1.</title>
        <authorList>
            <person name="Cao J."/>
        </authorList>
    </citation>
    <scope>NUCLEOTIDE SEQUENCE [LARGE SCALE GENOMIC DNA]</scope>
    <source>
        <strain evidence="3 4">D4M1</strain>
    </source>
</reference>
<dbReference type="EMBL" id="CP040818">
    <property type="protein sequence ID" value="QDL91444.1"/>
    <property type="molecule type" value="Genomic_DNA"/>
</dbReference>
<feature type="domain" description="EamA" evidence="2">
    <location>
        <begin position="14"/>
        <end position="147"/>
    </location>
</feature>
<accession>A0A5B8FVP5</accession>
<organism evidence="3 4">
    <name type="scientific">Paroceanicella profunda</name>
    <dbReference type="NCBI Taxonomy" id="2579971"/>
    <lineage>
        <taxon>Bacteria</taxon>
        <taxon>Pseudomonadati</taxon>
        <taxon>Pseudomonadota</taxon>
        <taxon>Alphaproteobacteria</taxon>
        <taxon>Rhodobacterales</taxon>
        <taxon>Paracoccaceae</taxon>
        <taxon>Paroceanicella</taxon>
    </lineage>
</organism>
<feature type="transmembrane region" description="Helical" evidence="1">
    <location>
        <begin position="83"/>
        <end position="101"/>
    </location>
</feature>
<dbReference type="PANTHER" id="PTHR22911:SF103">
    <property type="entry name" value="BLR2811 PROTEIN"/>
    <property type="match status" value="1"/>
</dbReference>
<dbReference type="SUPFAM" id="SSF103481">
    <property type="entry name" value="Multidrug resistance efflux transporter EmrE"/>
    <property type="match status" value="2"/>
</dbReference>
<dbReference type="GO" id="GO:0016020">
    <property type="term" value="C:membrane"/>
    <property type="evidence" value="ECO:0007669"/>
    <property type="project" value="InterPro"/>
</dbReference>
<dbReference type="Pfam" id="PF00892">
    <property type="entry name" value="EamA"/>
    <property type="match status" value="2"/>
</dbReference>
<protein>
    <submittedName>
        <fullName evidence="3">DMT family transporter</fullName>
    </submittedName>
</protein>
<feature type="transmembrane region" description="Helical" evidence="1">
    <location>
        <begin position="189"/>
        <end position="209"/>
    </location>
</feature>
<dbReference type="InterPro" id="IPR037185">
    <property type="entry name" value="EmrE-like"/>
</dbReference>
<name>A0A5B8FVP5_9RHOB</name>
<keyword evidence="1" id="KW-0812">Transmembrane</keyword>
<evidence type="ECO:0000313" key="4">
    <source>
        <dbReference type="Proteomes" id="UP000305888"/>
    </source>
</evidence>
<evidence type="ECO:0000256" key="1">
    <source>
        <dbReference type="SAM" id="Phobius"/>
    </source>
</evidence>
<feature type="domain" description="EamA" evidence="2">
    <location>
        <begin position="156"/>
        <end position="282"/>
    </location>
</feature>
<feature type="transmembrane region" description="Helical" evidence="1">
    <location>
        <begin position="132"/>
        <end position="150"/>
    </location>
</feature>
<dbReference type="PANTHER" id="PTHR22911">
    <property type="entry name" value="ACYL-MALONYL CONDENSING ENZYME-RELATED"/>
    <property type="match status" value="1"/>
</dbReference>
<feature type="transmembrane region" description="Helical" evidence="1">
    <location>
        <begin position="215"/>
        <end position="233"/>
    </location>
</feature>
<feature type="transmembrane region" description="Helical" evidence="1">
    <location>
        <begin position="12"/>
        <end position="28"/>
    </location>
</feature>
<keyword evidence="4" id="KW-1185">Reference proteome</keyword>
<dbReference type="InterPro" id="IPR000620">
    <property type="entry name" value="EamA_dom"/>
</dbReference>
<proteinExistence type="predicted"/>
<feature type="transmembrane region" description="Helical" evidence="1">
    <location>
        <begin position="40"/>
        <end position="62"/>
    </location>
</feature>
<dbReference type="AlphaFoldDB" id="A0A5B8FVP5"/>
<dbReference type="OrthoDB" id="9815809at2"/>
<gene>
    <name evidence="3" type="ORF">FDP22_06390</name>
</gene>
<keyword evidence="1" id="KW-0472">Membrane</keyword>
<dbReference type="RefSeq" id="WP_138577771.1">
    <property type="nucleotide sequence ID" value="NZ_CP040818.1"/>
</dbReference>